<gene>
    <name evidence="3" type="ORF">E2605_05030</name>
</gene>
<name>A0A4Y8L5X3_9BACT</name>
<evidence type="ECO:0000313" key="3">
    <source>
        <dbReference type="EMBL" id="TFD97983.1"/>
    </source>
</evidence>
<feature type="signal peptide" evidence="1">
    <location>
        <begin position="1"/>
        <end position="24"/>
    </location>
</feature>
<dbReference type="GO" id="GO:0003824">
    <property type="term" value="F:catalytic activity"/>
    <property type="evidence" value="ECO:0007669"/>
    <property type="project" value="InterPro"/>
</dbReference>
<comment type="caution">
    <text evidence="3">The sequence shown here is derived from an EMBL/GenBank/DDBJ whole genome shotgun (WGS) entry which is preliminary data.</text>
</comment>
<accession>A0A4Y8L5X3</accession>
<keyword evidence="1" id="KW-0732">Signal</keyword>
<dbReference type="RefSeq" id="WP_134435716.1">
    <property type="nucleotide sequence ID" value="NZ_SOML01000002.1"/>
</dbReference>
<dbReference type="OrthoDB" id="9778989at2"/>
<keyword evidence="4" id="KW-1185">Reference proteome</keyword>
<dbReference type="Gene3D" id="3.60.10.10">
    <property type="entry name" value="Endonuclease/exonuclease/phosphatase"/>
    <property type="match status" value="1"/>
</dbReference>
<dbReference type="PANTHER" id="PTHR14859">
    <property type="entry name" value="CALCOFLUOR WHITE HYPERSENSITIVE PROTEIN PRECURSOR"/>
    <property type="match status" value="1"/>
</dbReference>
<dbReference type="InterPro" id="IPR036691">
    <property type="entry name" value="Endo/exonu/phosph_ase_sf"/>
</dbReference>
<dbReference type="STRING" id="1121485.GCA_000426485_02464"/>
<protein>
    <recommendedName>
        <fullName evidence="2">Endonuclease/exonuclease/phosphatase domain-containing protein</fullName>
    </recommendedName>
</protein>
<dbReference type="Pfam" id="PF03372">
    <property type="entry name" value="Exo_endo_phos"/>
    <property type="match status" value="1"/>
</dbReference>
<dbReference type="AlphaFoldDB" id="A0A4Y8L5X3"/>
<dbReference type="SUPFAM" id="SSF56219">
    <property type="entry name" value="DNase I-like"/>
    <property type="match status" value="1"/>
</dbReference>
<dbReference type="InterPro" id="IPR051916">
    <property type="entry name" value="GPI-anchor_lipid_remodeler"/>
</dbReference>
<dbReference type="Proteomes" id="UP000297861">
    <property type="component" value="Unassembled WGS sequence"/>
</dbReference>
<feature type="chain" id="PRO_5021218468" description="Endonuclease/exonuclease/phosphatase domain-containing protein" evidence="1">
    <location>
        <begin position="25"/>
        <end position="308"/>
    </location>
</feature>
<sequence length="308" mass="35782">MNTKYIKSAFIILFCSIAAVQLYAQKKTLKLISYNVYWGMRQDSTENKSKFAEWIRQQDPDILALQEMNGFTADTYEFAHKGANPNNLRKLAESYGHPYVVIVREPSADGSVSFPVAITSKYPIVNVRRVLDNNIHGFIEAEIEGFHFMVTHFHPFSSEKRGYEIDQILATMKSKPADAKWLFMGDLNSVSPLDKSAYANNRVRDFIREDRKKRPHNLNLGKDDELDYTIQQRILDAGYIDAFKHFHPQFEASAPTKLFYDQAKDPLRYDYLYVSGNMKKNIIKCNLIKDSFTDYYSDHYPVVLYFNK</sequence>
<evidence type="ECO:0000256" key="1">
    <source>
        <dbReference type="SAM" id="SignalP"/>
    </source>
</evidence>
<proteinExistence type="predicted"/>
<organism evidence="3 4">
    <name type="scientific">Dysgonomonas capnocytophagoides</name>
    <dbReference type="NCBI Taxonomy" id="45254"/>
    <lineage>
        <taxon>Bacteria</taxon>
        <taxon>Pseudomonadati</taxon>
        <taxon>Bacteroidota</taxon>
        <taxon>Bacteroidia</taxon>
        <taxon>Bacteroidales</taxon>
        <taxon>Dysgonomonadaceae</taxon>
        <taxon>Dysgonomonas</taxon>
    </lineage>
</organism>
<evidence type="ECO:0000259" key="2">
    <source>
        <dbReference type="Pfam" id="PF03372"/>
    </source>
</evidence>
<feature type="domain" description="Endonuclease/exonuclease/phosphatase" evidence="2">
    <location>
        <begin position="32"/>
        <end position="299"/>
    </location>
</feature>
<dbReference type="InterPro" id="IPR005135">
    <property type="entry name" value="Endo/exonuclease/phosphatase"/>
</dbReference>
<dbReference type="GO" id="GO:0006506">
    <property type="term" value="P:GPI anchor biosynthetic process"/>
    <property type="evidence" value="ECO:0007669"/>
    <property type="project" value="TreeGrafter"/>
</dbReference>
<reference evidence="3 4" key="1">
    <citation type="submission" date="2019-03" db="EMBL/GenBank/DDBJ databases">
        <title>San Antonio Military Medical Center submission to MRSN (WRAIR), pending publication.</title>
        <authorList>
            <person name="Blyth D.M."/>
            <person name="Mccarthy S.L."/>
            <person name="Schall S.E."/>
            <person name="Stam J.A."/>
            <person name="Ong A.C."/>
            <person name="Mcgann P.T."/>
        </authorList>
    </citation>
    <scope>NUCLEOTIDE SEQUENCE [LARGE SCALE GENOMIC DNA]</scope>
    <source>
        <strain evidence="3 4">MRSN571793</strain>
    </source>
</reference>
<evidence type="ECO:0000313" key="4">
    <source>
        <dbReference type="Proteomes" id="UP000297861"/>
    </source>
</evidence>
<dbReference type="GO" id="GO:0016020">
    <property type="term" value="C:membrane"/>
    <property type="evidence" value="ECO:0007669"/>
    <property type="project" value="GOC"/>
</dbReference>
<dbReference type="PANTHER" id="PTHR14859:SF1">
    <property type="entry name" value="PGAP2-INTERACTING PROTEIN"/>
    <property type="match status" value="1"/>
</dbReference>
<dbReference type="EMBL" id="SOML01000002">
    <property type="protein sequence ID" value="TFD97983.1"/>
    <property type="molecule type" value="Genomic_DNA"/>
</dbReference>